<dbReference type="GO" id="GO:0032265">
    <property type="term" value="P:XMP salvage"/>
    <property type="evidence" value="ECO:0007669"/>
    <property type="project" value="UniProtKB-UniRule"/>
</dbReference>
<evidence type="ECO:0000256" key="2">
    <source>
        <dbReference type="ARBA" id="ARBA00022676"/>
    </source>
</evidence>
<dbReference type="RefSeq" id="WP_118278018.1">
    <property type="nucleotide sequence ID" value="NZ_AP019695.1"/>
</dbReference>
<protein>
    <recommendedName>
        <fullName evidence="5 6">Xanthine phosphoribosyltransferase</fullName>
        <shortName evidence="5">XPRTase</shortName>
        <ecNumber evidence="5 6">2.4.2.22</ecNumber>
    </recommendedName>
</protein>
<dbReference type="NCBIfam" id="NF006671">
    <property type="entry name" value="PRK09219.1"/>
    <property type="match status" value="1"/>
</dbReference>
<keyword evidence="9" id="KW-1185">Reference proteome</keyword>
<name>A0A6N4TG48_9FIRM</name>
<organism evidence="8 9">
    <name type="scientific">Amedibacterium intestinale</name>
    <dbReference type="NCBI Taxonomy" id="2583452"/>
    <lineage>
        <taxon>Bacteria</taxon>
        <taxon>Bacillati</taxon>
        <taxon>Bacillota</taxon>
        <taxon>Erysipelotrichia</taxon>
        <taxon>Erysipelotrichales</taxon>
        <taxon>Erysipelotrichaceae</taxon>
        <taxon>Amedibacterium</taxon>
    </lineage>
</organism>
<dbReference type="GO" id="GO:0000310">
    <property type="term" value="F:xanthine phosphoribosyltransferase activity"/>
    <property type="evidence" value="ECO:0007669"/>
    <property type="project" value="UniProtKB-UniRule"/>
</dbReference>
<dbReference type="CDD" id="cd06223">
    <property type="entry name" value="PRTases_typeI"/>
    <property type="match status" value="1"/>
</dbReference>
<comment type="subunit">
    <text evidence="5">Homodimer.</text>
</comment>
<keyword evidence="1 5" id="KW-0963">Cytoplasm</keyword>
<comment type="catalytic activity">
    <reaction evidence="5">
        <text>XMP + diphosphate = xanthine + 5-phospho-alpha-D-ribose 1-diphosphate</text>
        <dbReference type="Rhea" id="RHEA:10800"/>
        <dbReference type="ChEBI" id="CHEBI:17712"/>
        <dbReference type="ChEBI" id="CHEBI:33019"/>
        <dbReference type="ChEBI" id="CHEBI:57464"/>
        <dbReference type="ChEBI" id="CHEBI:58017"/>
        <dbReference type="EC" id="2.4.2.22"/>
    </reaction>
</comment>
<dbReference type="InterPro" id="IPR010079">
    <property type="entry name" value="Xanthine_PRibTrfase"/>
</dbReference>
<comment type="function">
    <text evidence="5">Converts the preformed base xanthine, a product of nucleic acid breakdown, to xanthosine 5'-monophosphate (XMP), so it can be reused for RNA or DNA synthesis.</text>
</comment>
<dbReference type="KEGG" id="aarg:Aargi30884_03180"/>
<evidence type="ECO:0000256" key="6">
    <source>
        <dbReference type="NCBIfam" id="TIGR01744"/>
    </source>
</evidence>
<evidence type="ECO:0000256" key="4">
    <source>
        <dbReference type="ARBA" id="ARBA00022726"/>
    </source>
</evidence>
<dbReference type="GO" id="GO:0046110">
    <property type="term" value="P:xanthine metabolic process"/>
    <property type="evidence" value="ECO:0007669"/>
    <property type="project" value="UniProtKB-UniRule"/>
</dbReference>
<reference evidence="9" key="1">
    <citation type="submission" date="2019-05" db="EMBL/GenBank/DDBJ databases">
        <title>Complete genome sequencing of Absiella argi strain JCM 30884.</title>
        <authorList>
            <person name="Sakamoto M."/>
            <person name="Murakami T."/>
            <person name="Mori H."/>
        </authorList>
    </citation>
    <scope>NUCLEOTIDE SEQUENCE [LARGE SCALE GENOMIC DNA]</scope>
    <source>
        <strain evidence="9">JCM 30884</strain>
    </source>
</reference>
<dbReference type="EMBL" id="AP019695">
    <property type="protein sequence ID" value="BBK21415.1"/>
    <property type="molecule type" value="Genomic_DNA"/>
</dbReference>
<keyword evidence="4 5" id="KW-0660">Purine salvage</keyword>
<evidence type="ECO:0000313" key="9">
    <source>
        <dbReference type="Proteomes" id="UP000464754"/>
    </source>
</evidence>
<dbReference type="PANTHER" id="PTHR43864">
    <property type="entry name" value="HYPOXANTHINE/GUANINE PHOSPHORIBOSYLTRANSFERASE"/>
    <property type="match status" value="1"/>
</dbReference>
<comment type="similarity">
    <text evidence="5">Belongs to the purine/pyrimidine phosphoribosyltransferase family. Xpt subfamily.</text>
</comment>
<feature type="binding site" evidence="5">
    <location>
        <position position="27"/>
    </location>
    <ligand>
        <name>xanthine</name>
        <dbReference type="ChEBI" id="CHEBI:17712"/>
    </ligand>
</feature>
<comment type="pathway">
    <text evidence="5">Purine metabolism; XMP biosynthesis via salvage pathway; XMP from xanthine: step 1/1.</text>
</comment>
<dbReference type="InterPro" id="IPR000836">
    <property type="entry name" value="PRTase_dom"/>
</dbReference>
<feature type="binding site" evidence="5">
    <location>
        <position position="156"/>
    </location>
    <ligand>
        <name>xanthine</name>
        <dbReference type="ChEBI" id="CHEBI:17712"/>
    </ligand>
</feature>
<feature type="binding site" evidence="5">
    <location>
        <begin position="128"/>
        <end position="132"/>
    </location>
    <ligand>
        <name>5-phospho-alpha-D-ribose 1-diphosphate</name>
        <dbReference type="ChEBI" id="CHEBI:58017"/>
    </ligand>
</feature>
<evidence type="ECO:0000259" key="7">
    <source>
        <dbReference type="Pfam" id="PF00156"/>
    </source>
</evidence>
<dbReference type="HAMAP" id="MF_01184">
    <property type="entry name" value="XPRTase"/>
    <property type="match status" value="1"/>
</dbReference>
<dbReference type="Proteomes" id="UP000464754">
    <property type="component" value="Chromosome"/>
</dbReference>
<sequence>MKLLENYIQTYGEAINKDVLKVDAFINHQIDPKLMMELAKDIQNHFQNKTITKIVTIETSGIAPSLFLGYLLNVPVVYLKKNPSKITTDECYQTLVHSFTKNKDYTVTCSKKYLHQDDKVLFIDDFMANGEACIGAIKIIEEAQAELCGIAIIIEKAFQSGRKKVEELGYSVYSLARIQSLDNGKITFISE</sequence>
<gene>
    <name evidence="8" type="primary">xpt1</name>
    <name evidence="5" type="synonym">xpt</name>
    <name evidence="8" type="ORF">Aargi30884_03180</name>
</gene>
<dbReference type="EC" id="2.4.2.22" evidence="5 6"/>
<dbReference type="Gene3D" id="3.40.50.2020">
    <property type="match status" value="1"/>
</dbReference>
<proteinExistence type="inferred from homology"/>
<dbReference type="NCBIfam" id="TIGR01744">
    <property type="entry name" value="XPRTase"/>
    <property type="match status" value="1"/>
</dbReference>
<comment type="subcellular location">
    <subcellularLocation>
        <location evidence="5">Cytoplasm</location>
    </subcellularLocation>
</comment>
<dbReference type="UniPathway" id="UPA00602">
    <property type="reaction ID" value="UER00658"/>
</dbReference>
<dbReference type="AlphaFoldDB" id="A0A6N4TG48"/>
<keyword evidence="3 5" id="KW-0808">Transferase</keyword>
<accession>A0A6N4TG48</accession>
<dbReference type="GO" id="GO:0006166">
    <property type="term" value="P:purine ribonucleoside salvage"/>
    <property type="evidence" value="ECO:0007669"/>
    <property type="project" value="UniProtKB-KW"/>
</dbReference>
<dbReference type="PANTHER" id="PTHR43864:SF1">
    <property type="entry name" value="XANTHINE PHOSPHORIBOSYLTRANSFERASE"/>
    <property type="match status" value="1"/>
</dbReference>
<evidence type="ECO:0000256" key="1">
    <source>
        <dbReference type="ARBA" id="ARBA00022490"/>
    </source>
</evidence>
<dbReference type="GO" id="GO:0005737">
    <property type="term" value="C:cytoplasm"/>
    <property type="evidence" value="ECO:0007669"/>
    <property type="project" value="UniProtKB-SubCell"/>
</dbReference>
<evidence type="ECO:0000256" key="5">
    <source>
        <dbReference type="HAMAP-Rule" id="MF_01184"/>
    </source>
</evidence>
<feature type="binding site" evidence="5">
    <location>
        <position position="20"/>
    </location>
    <ligand>
        <name>xanthine</name>
        <dbReference type="ChEBI" id="CHEBI:17712"/>
    </ligand>
</feature>
<dbReference type="Pfam" id="PF00156">
    <property type="entry name" value="Pribosyltran"/>
    <property type="match status" value="1"/>
</dbReference>
<dbReference type="SUPFAM" id="SSF53271">
    <property type="entry name" value="PRTase-like"/>
    <property type="match status" value="1"/>
</dbReference>
<evidence type="ECO:0000313" key="8">
    <source>
        <dbReference type="EMBL" id="BBK21415.1"/>
    </source>
</evidence>
<keyword evidence="2 5" id="KW-0328">Glycosyltransferase</keyword>
<dbReference type="InterPro" id="IPR050118">
    <property type="entry name" value="Pur/Pyrimidine_PRTase"/>
</dbReference>
<evidence type="ECO:0000256" key="3">
    <source>
        <dbReference type="ARBA" id="ARBA00022679"/>
    </source>
</evidence>
<feature type="domain" description="Phosphoribosyltransferase" evidence="7">
    <location>
        <begin position="33"/>
        <end position="158"/>
    </location>
</feature>
<dbReference type="InterPro" id="IPR029057">
    <property type="entry name" value="PRTase-like"/>
</dbReference>